<comment type="subcellular location">
    <subcellularLocation>
        <location evidence="1">Membrane</location>
        <topology evidence="1">Multi-pass membrane protein</topology>
    </subcellularLocation>
</comment>
<dbReference type="GO" id="GO:0016020">
    <property type="term" value="C:membrane"/>
    <property type="evidence" value="ECO:0007669"/>
    <property type="project" value="UniProtKB-SubCell"/>
</dbReference>
<dbReference type="Gene3D" id="1.20.1250.20">
    <property type="entry name" value="MFS general substrate transporter like domains"/>
    <property type="match status" value="1"/>
</dbReference>
<dbReference type="PROSITE" id="PS50850">
    <property type="entry name" value="MFS"/>
    <property type="match status" value="1"/>
</dbReference>
<keyword evidence="6" id="KW-0732">Signal</keyword>
<dbReference type="EMBL" id="LIAE01006322">
    <property type="protein sequence ID" value="PAV91362.1"/>
    <property type="molecule type" value="Genomic_DNA"/>
</dbReference>
<keyword evidence="2 5" id="KW-0812">Transmembrane</keyword>
<dbReference type="InterPro" id="IPR005828">
    <property type="entry name" value="MFS_sugar_transport-like"/>
</dbReference>
<dbReference type="InterPro" id="IPR045263">
    <property type="entry name" value="GLUT"/>
</dbReference>
<keyword evidence="9" id="KW-1185">Reference proteome</keyword>
<feature type="transmembrane region" description="Helical" evidence="5">
    <location>
        <begin position="373"/>
        <end position="393"/>
    </location>
</feature>
<gene>
    <name evidence="8" type="ORF">WR25_12623</name>
</gene>
<dbReference type="GO" id="GO:0015149">
    <property type="term" value="F:hexose transmembrane transporter activity"/>
    <property type="evidence" value="ECO:0007669"/>
    <property type="project" value="TreeGrafter"/>
</dbReference>
<evidence type="ECO:0000313" key="9">
    <source>
        <dbReference type="Proteomes" id="UP000218231"/>
    </source>
</evidence>
<sequence length="514" mass="57487">MPSLSIHILSIALCLSAGFQQGYIASVLNQPYLQIEQYINESWTIRTGEPIEPGTLVSQLLFFKPYFKTKILLQNIIWSLLNVCFPIATIFGQFTAGYTCKRLGRKKTAILATALYIPGTLLCAAAKWTMPYFELLFIGRIIWSWANGINSVNATVWIVECAAPQIRGRMASMQEVFMSIGSLVTQAFGVPFSTDELWYLNFVPNCFFSLVTLVMFFVVYESPQFIMEKEGNVEKARRALASYHGCAVDDASVDAEMRICEESVSKKKKSLAQKNDASVQTEFSGKEIMFMPWKANDPTSRVVRHAAWLGVMVKIAYVFTGARCVRAYSTFILHTMSHWSFNHSLYGSFAVGLLRLPVTLVPVFLVDRLGRRPLIIGSTAVSFLSLLTMMIGIEMGADWKIATFIGLSVLLLINACGIGSVSRFYSAELVPRHLLLSSVATLTMFEAITKIIVEFTFYPVANLIGAQSLLLFLIPTAIFMVLMWALCPETSRRTVNEVLNEIAQRKKLKVAFPM</sequence>
<evidence type="ECO:0000259" key="7">
    <source>
        <dbReference type="PROSITE" id="PS50850"/>
    </source>
</evidence>
<proteinExistence type="predicted"/>
<dbReference type="SUPFAM" id="SSF103473">
    <property type="entry name" value="MFS general substrate transporter"/>
    <property type="match status" value="1"/>
</dbReference>
<organism evidence="8 9">
    <name type="scientific">Diploscapter pachys</name>
    <dbReference type="NCBI Taxonomy" id="2018661"/>
    <lineage>
        <taxon>Eukaryota</taxon>
        <taxon>Metazoa</taxon>
        <taxon>Ecdysozoa</taxon>
        <taxon>Nematoda</taxon>
        <taxon>Chromadorea</taxon>
        <taxon>Rhabditida</taxon>
        <taxon>Rhabditina</taxon>
        <taxon>Rhabditomorpha</taxon>
        <taxon>Rhabditoidea</taxon>
        <taxon>Rhabditidae</taxon>
        <taxon>Diploscapter</taxon>
    </lineage>
</organism>
<comment type="caution">
    <text evidence="8">The sequence shown here is derived from an EMBL/GenBank/DDBJ whole genome shotgun (WGS) entry which is preliminary data.</text>
</comment>
<feature type="chain" id="PRO_5012245953" description="Major facilitator superfamily (MFS) profile domain-containing protein" evidence="6">
    <location>
        <begin position="17"/>
        <end position="514"/>
    </location>
</feature>
<evidence type="ECO:0000256" key="4">
    <source>
        <dbReference type="ARBA" id="ARBA00023136"/>
    </source>
</evidence>
<feature type="transmembrane region" description="Helical" evidence="5">
    <location>
        <begin position="108"/>
        <end position="130"/>
    </location>
</feature>
<protein>
    <recommendedName>
        <fullName evidence="7">Major facilitator superfamily (MFS) profile domain-containing protein</fullName>
    </recommendedName>
</protein>
<evidence type="ECO:0000256" key="6">
    <source>
        <dbReference type="SAM" id="SignalP"/>
    </source>
</evidence>
<dbReference type="Proteomes" id="UP000218231">
    <property type="component" value="Unassembled WGS sequence"/>
</dbReference>
<evidence type="ECO:0000256" key="2">
    <source>
        <dbReference type="ARBA" id="ARBA00022692"/>
    </source>
</evidence>
<name>A0A2A2LYM9_9BILA</name>
<feature type="transmembrane region" description="Helical" evidence="5">
    <location>
        <begin position="345"/>
        <end position="366"/>
    </location>
</feature>
<keyword evidence="3 5" id="KW-1133">Transmembrane helix</keyword>
<keyword evidence="4 5" id="KW-0472">Membrane</keyword>
<dbReference type="PANTHER" id="PTHR23503:SF39">
    <property type="entry name" value="MAJOR FACILITATOR SUPERFAMILY (MFS) PROFILE DOMAIN-CONTAINING PROTEIN"/>
    <property type="match status" value="1"/>
</dbReference>
<evidence type="ECO:0000313" key="8">
    <source>
        <dbReference type="EMBL" id="PAV91362.1"/>
    </source>
</evidence>
<dbReference type="InterPro" id="IPR036259">
    <property type="entry name" value="MFS_trans_sf"/>
</dbReference>
<feature type="transmembrane region" description="Helical" evidence="5">
    <location>
        <begin position="399"/>
        <end position="422"/>
    </location>
</feature>
<feature type="transmembrane region" description="Helical" evidence="5">
    <location>
        <begin position="198"/>
        <end position="220"/>
    </location>
</feature>
<feature type="transmembrane region" description="Helical" evidence="5">
    <location>
        <begin position="434"/>
        <end position="458"/>
    </location>
</feature>
<evidence type="ECO:0000256" key="1">
    <source>
        <dbReference type="ARBA" id="ARBA00004141"/>
    </source>
</evidence>
<dbReference type="STRING" id="2018661.A0A2A2LYM9"/>
<dbReference type="OrthoDB" id="8120565at2759"/>
<feature type="transmembrane region" description="Helical" evidence="5">
    <location>
        <begin position="306"/>
        <end position="325"/>
    </location>
</feature>
<dbReference type="Pfam" id="PF00083">
    <property type="entry name" value="Sugar_tr"/>
    <property type="match status" value="1"/>
</dbReference>
<feature type="transmembrane region" description="Helical" evidence="5">
    <location>
        <begin position="76"/>
        <end position="96"/>
    </location>
</feature>
<feature type="domain" description="Major facilitator superfamily (MFS) profile" evidence="7">
    <location>
        <begin position="10"/>
        <end position="491"/>
    </location>
</feature>
<dbReference type="AlphaFoldDB" id="A0A2A2LYM9"/>
<feature type="transmembrane region" description="Helical" evidence="5">
    <location>
        <begin position="464"/>
        <end position="486"/>
    </location>
</feature>
<dbReference type="PANTHER" id="PTHR23503">
    <property type="entry name" value="SOLUTE CARRIER FAMILY 2"/>
    <property type="match status" value="1"/>
</dbReference>
<feature type="signal peptide" evidence="6">
    <location>
        <begin position="1"/>
        <end position="16"/>
    </location>
</feature>
<accession>A0A2A2LYM9</accession>
<reference evidence="8 9" key="1">
    <citation type="journal article" date="2017" name="Curr. Biol.">
        <title>Genome architecture and evolution of a unichromosomal asexual nematode.</title>
        <authorList>
            <person name="Fradin H."/>
            <person name="Zegar C."/>
            <person name="Gutwein M."/>
            <person name="Lucas J."/>
            <person name="Kovtun M."/>
            <person name="Corcoran D."/>
            <person name="Baugh L.R."/>
            <person name="Kiontke K."/>
            <person name="Gunsalus K."/>
            <person name="Fitch D.H."/>
            <person name="Piano F."/>
        </authorList>
    </citation>
    <scope>NUCLEOTIDE SEQUENCE [LARGE SCALE GENOMIC DNA]</scope>
    <source>
        <strain evidence="8">PF1309</strain>
    </source>
</reference>
<evidence type="ECO:0000256" key="3">
    <source>
        <dbReference type="ARBA" id="ARBA00022989"/>
    </source>
</evidence>
<dbReference type="InterPro" id="IPR020846">
    <property type="entry name" value="MFS_dom"/>
</dbReference>
<evidence type="ECO:0000256" key="5">
    <source>
        <dbReference type="SAM" id="Phobius"/>
    </source>
</evidence>